<dbReference type="GO" id="GO:0016405">
    <property type="term" value="F:CoA-ligase activity"/>
    <property type="evidence" value="ECO:0007669"/>
    <property type="project" value="TreeGrafter"/>
</dbReference>
<keyword evidence="8" id="KW-1185">Reference proteome</keyword>
<comment type="subcellular location">
    <subcellularLocation>
        <location evidence="1">Peroxisome</location>
    </subcellularLocation>
</comment>
<keyword evidence="3" id="KW-0436">Ligase</keyword>
<evidence type="ECO:0000256" key="4">
    <source>
        <dbReference type="ARBA" id="ARBA00023140"/>
    </source>
</evidence>
<dbReference type="EMBL" id="NCKU01006540">
    <property type="protein sequence ID" value="RWS03398.1"/>
    <property type="molecule type" value="Genomic_DNA"/>
</dbReference>
<feature type="domain" description="AMP-binding enzyme C-terminal" evidence="6">
    <location>
        <begin position="377"/>
        <end position="455"/>
    </location>
</feature>
<dbReference type="PROSITE" id="PS00455">
    <property type="entry name" value="AMP_BINDING"/>
    <property type="match status" value="1"/>
</dbReference>
<feature type="domain" description="AMP-dependent synthetase/ligase" evidence="5">
    <location>
        <begin position="2"/>
        <end position="326"/>
    </location>
</feature>
<evidence type="ECO:0000256" key="3">
    <source>
        <dbReference type="ARBA" id="ARBA00022598"/>
    </source>
</evidence>
<evidence type="ECO:0000256" key="2">
    <source>
        <dbReference type="ARBA" id="ARBA00006432"/>
    </source>
</evidence>
<dbReference type="PANTHER" id="PTHR24096:SF149">
    <property type="entry name" value="AMP-BINDING DOMAIN-CONTAINING PROTEIN-RELATED"/>
    <property type="match status" value="1"/>
</dbReference>
<dbReference type="InterPro" id="IPR020845">
    <property type="entry name" value="AMP-binding_CS"/>
</dbReference>
<dbReference type="InterPro" id="IPR045851">
    <property type="entry name" value="AMP-bd_C_sf"/>
</dbReference>
<dbReference type="Proteomes" id="UP000285301">
    <property type="component" value="Unassembled WGS sequence"/>
</dbReference>
<dbReference type="Pfam" id="PF00501">
    <property type="entry name" value="AMP-binding"/>
    <property type="match status" value="1"/>
</dbReference>
<keyword evidence="4" id="KW-0576">Peroxisome</keyword>
<dbReference type="GO" id="GO:0005777">
    <property type="term" value="C:peroxisome"/>
    <property type="evidence" value="ECO:0007669"/>
    <property type="project" value="UniProtKB-SubCell"/>
</dbReference>
<evidence type="ECO:0000313" key="8">
    <source>
        <dbReference type="Proteomes" id="UP000285301"/>
    </source>
</evidence>
<dbReference type="PANTHER" id="PTHR24096">
    <property type="entry name" value="LONG-CHAIN-FATTY-ACID--COA LIGASE"/>
    <property type="match status" value="1"/>
</dbReference>
<dbReference type="SUPFAM" id="SSF56801">
    <property type="entry name" value="Acetyl-CoA synthetase-like"/>
    <property type="match status" value="1"/>
</dbReference>
<comment type="similarity">
    <text evidence="2">Belongs to the ATP-dependent AMP-binding enzyme family.</text>
</comment>
<organism evidence="7 8">
    <name type="scientific">Dinothrombium tinctorium</name>
    <dbReference type="NCBI Taxonomy" id="1965070"/>
    <lineage>
        <taxon>Eukaryota</taxon>
        <taxon>Metazoa</taxon>
        <taxon>Ecdysozoa</taxon>
        <taxon>Arthropoda</taxon>
        <taxon>Chelicerata</taxon>
        <taxon>Arachnida</taxon>
        <taxon>Acari</taxon>
        <taxon>Acariformes</taxon>
        <taxon>Trombidiformes</taxon>
        <taxon>Prostigmata</taxon>
        <taxon>Anystina</taxon>
        <taxon>Parasitengona</taxon>
        <taxon>Trombidioidea</taxon>
        <taxon>Trombidiidae</taxon>
        <taxon>Dinothrombium</taxon>
    </lineage>
</organism>
<evidence type="ECO:0000259" key="6">
    <source>
        <dbReference type="Pfam" id="PF13193"/>
    </source>
</evidence>
<dbReference type="Gene3D" id="3.40.50.12780">
    <property type="entry name" value="N-terminal domain of ligase-like"/>
    <property type="match status" value="1"/>
</dbReference>
<dbReference type="InterPro" id="IPR025110">
    <property type="entry name" value="AMP-bd_C"/>
</dbReference>
<evidence type="ECO:0000256" key="1">
    <source>
        <dbReference type="ARBA" id="ARBA00004275"/>
    </source>
</evidence>
<dbReference type="OrthoDB" id="6507574at2759"/>
<reference evidence="7 8" key="1">
    <citation type="journal article" date="2018" name="Gigascience">
        <title>Genomes of trombidid mites reveal novel predicted allergens and laterally-transferred genes associated with secondary metabolism.</title>
        <authorList>
            <person name="Dong X."/>
            <person name="Chaisiri K."/>
            <person name="Xia D."/>
            <person name="Armstrong S.D."/>
            <person name="Fang Y."/>
            <person name="Donnelly M.J."/>
            <person name="Kadowaki T."/>
            <person name="McGarry J.W."/>
            <person name="Darby A.C."/>
            <person name="Makepeace B.L."/>
        </authorList>
    </citation>
    <scope>NUCLEOTIDE SEQUENCE [LARGE SCALE GENOMIC DNA]</scope>
    <source>
        <strain evidence="7">UoL-WK</strain>
    </source>
</reference>
<dbReference type="STRING" id="1965070.A0A443QK55"/>
<dbReference type="InterPro" id="IPR042099">
    <property type="entry name" value="ANL_N_sf"/>
</dbReference>
<dbReference type="Pfam" id="PF13193">
    <property type="entry name" value="AMP-binding_C"/>
    <property type="match status" value="1"/>
</dbReference>
<gene>
    <name evidence="7" type="ORF">B4U79_08689</name>
</gene>
<sequence>MGVKKGDVVIAYCPSDYHQAFAYLAMAAIGGVYTGCLEDSELEKVAKATNAKYLIACKENLNVASQVYRSNKNIKKLLVTDCTEVESDIVSIAKLLSEKPNFNGKEFKNALESIDNDDLLQIVFTSGTSGKVKAVPLSHRNVCADVGTTFPEFNLIAEDDTVLCYLPLFHTAGSGILCLTAFAGATIALAVDDSSKALYRFCETYKVTSAYFVPVIVADFNEMYTEENKICLKTVMSTGDSLPVNVACEFISKYKPYYFSQLYGSSEAGTITLNPEYKGTSDVKSVGIPTLEGQIKIVDIKTKSKLGANQTGEICIKTPQVFKSYLNDDLLTKERFDEDGFFRTGDAGYYDEDGNVYFVARYSSLLKYDGWFISPMELETILQTHEAVKEAAVIGTDAGILGQKPRGFVLLKDEYRDRLNENEILEYFNSHVAHYKQLRGGIVIVDSFPRTSIGKIDRKSLINY</sequence>
<accession>A0A443QK55</accession>
<proteinExistence type="inferred from homology"/>
<evidence type="ECO:0000313" key="7">
    <source>
        <dbReference type="EMBL" id="RWS03398.1"/>
    </source>
</evidence>
<evidence type="ECO:0000259" key="5">
    <source>
        <dbReference type="Pfam" id="PF00501"/>
    </source>
</evidence>
<protein>
    <submittedName>
        <fullName evidence="7">Uncharacterized protein</fullName>
    </submittedName>
</protein>
<dbReference type="InterPro" id="IPR000873">
    <property type="entry name" value="AMP-dep_synth/lig_dom"/>
</dbReference>
<dbReference type="Gene3D" id="3.30.300.30">
    <property type="match status" value="1"/>
</dbReference>
<dbReference type="AlphaFoldDB" id="A0A443QK55"/>
<name>A0A443QK55_9ACAR</name>
<comment type="caution">
    <text evidence="7">The sequence shown here is derived from an EMBL/GenBank/DDBJ whole genome shotgun (WGS) entry which is preliminary data.</text>
</comment>